<dbReference type="RefSeq" id="XP_013289664.1">
    <property type="nucleotide sequence ID" value="XM_013434210.1"/>
</dbReference>
<evidence type="ECO:0000313" key="3">
    <source>
        <dbReference type="EMBL" id="KIW85856.1"/>
    </source>
</evidence>
<dbReference type="InterPro" id="IPR011009">
    <property type="entry name" value="Kinase-like_dom_sf"/>
</dbReference>
<accession>A0A0D2E6W9</accession>
<feature type="region of interest" description="Disordered" evidence="1">
    <location>
        <begin position="59"/>
        <end position="81"/>
    </location>
</feature>
<dbReference type="STRING" id="1442368.A0A0D2E6W9"/>
<dbReference type="SUPFAM" id="SSF56112">
    <property type="entry name" value="Protein kinase-like (PK-like)"/>
    <property type="match status" value="1"/>
</dbReference>
<dbReference type="VEuPathDB" id="FungiDB:Z517_01248"/>
<feature type="compositionally biased region" description="Polar residues" evidence="1">
    <location>
        <begin position="67"/>
        <end position="76"/>
    </location>
</feature>
<dbReference type="Pfam" id="PF01636">
    <property type="entry name" value="APH"/>
    <property type="match status" value="1"/>
</dbReference>
<dbReference type="HOGENOM" id="CLU_021768_10_2_1"/>
<dbReference type="OrthoDB" id="5341676at2759"/>
<evidence type="ECO:0000256" key="1">
    <source>
        <dbReference type="SAM" id="MobiDB-lite"/>
    </source>
</evidence>
<evidence type="ECO:0000313" key="4">
    <source>
        <dbReference type="Proteomes" id="UP000053029"/>
    </source>
</evidence>
<protein>
    <recommendedName>
        <fullName evidence="2">Aminoglycoside phosphotransferase domain-containing protein</fullName>
    </recommendedName>
</protein>
<dbReference type="PANTHER" id="PTHR21310">
    <property type="entry name" value="AMINOGLYCOSIDE PHOSPHOTRANSFERASE-RELATED-RELATED"/>
    <property type="match status" value="1"/>
</dbReference>
<sequence>MARKRSLEPPPYDEKSDAAKLNERLFKKLRKAVDSNPEVDLLSLFPKEYSERLARLARSPKKKRTITSDNGVTSPESVLPKQDDQRISRFQDDIRYLLSSDDVQIMDQPSCSVQELIKSKMDTNNASSTIETDPQFPMALIRLIQEGEVINTGPLPSRRMVVKCGVDTVAKLVWGAEEFTEYTTLQYLLEHKPSIPAPRPRGLLRMGRVTIFFSSFLSGPTLEAVWADLGADQKTSVRDQLDIIFRDLRTMEFPNGMSLGGVAGEGCKDQRRHLRRCTTPVFDVKDFETFQFSNPNYGSKIFIDFLRTFTPQSSRQIVFTHGDLRPANIIVDITEDKRCIVTGVIDWEDSGFYPEYYEATKVTKCLATNEDQDWFQFLPPCISPHTYPVEWLLDYVWGRHLE</sequence>
<reference evidence="3 4" key="1">
    <citation type="submission" date="2015-01" db="EMBL/GenBank/DDBJ databases">
        <title>The Genome Sequence of Fonsecaea pedrosoi CBS 271.37.</title>
        <authorList>
            <consortium name="The Broad Institute Genomics Platform"/>
            <person name="Cuomo C."/>
            <person name="de Hoog S."/>
            <person name="Gorbushina A."/>
            <person name="Stielow B."/>
            <person name="Teixiera M."/>
            <person name="Abouelleil A."/>
            <person name="Chapman S.B."/>
            <person name="Priest M."/>
            <person name="Young S.K."/>
            <person name="Wortman J."/>
            <person name="Nusbaum C."/>
            <person name="Birren B."/>
        </authorList>
    </citation>
    <scope>NUCLEOTIDE SEQUENCE [LARGE SCALE GENOMIC DNA]</scope>
    <source>
        <strain evidence="3 4">CBS 271.37</strain>
    </source>
</reference>
<keyword evidence="4" id="KW-1185">Reference proteome</keyword>
<feature type="domain" description="Aminoglycoside phosphotransferase" evidence="2">
    <location>
        <begin position="304"/>
        <end position="362"/>
    </location>
</feature>
<dbReference type="Proteomes" id="UP000053029">
    <property type="component" value="Unassembled WGS sequence"/>
</dbReference>
<name>A0A0D2E6W9_9EURO</name>
<dbReference type="PANTHER" id="PTHR21310:SF58">
    <property type="entry name" value="AMINOGLYCOSIDE PHOSPHOTRANSFERASE DOMAIN-CONTAINING PROTEIN"/>
    <property type="match status" value="1"/>
</dbReference>
<dbReference type="AlphaFoldDB" id="A0A0D2E6W9"/>
<gene>
    <name evidence="3" type="ORF">Z517_01248</name>
</gene>
<proteinExistence type="predicted"/>
<evidence type="ECO:0000259" key="2">
    <source>
        <dbReference type="Pfam" id="PF01636"/>
    </source>
</evidence>
<dbReference type="GeneID" id="25300738"/>
<dbReference type="InterPro" id="IPR002575">
    <property type="entry name" value="Aminoglycoside_PTrfase"/>
</dbReference>
<organism evidence="3 4">
    <name type="scientific">Fonsecaea pedrosoi CBS 271.37</name>
    <dbReference type="NCBI Taxonomy" id="1442368"/>
    <lineage>
        <taxon>Eukaryota</taxon>
        <taxon>Fungi</taxon>
        <taxon>Dikarya</taxon>
        <taxon>Ascomycota</taxon>
        <taxon>Pezizomycotina</taxon>
        <taxon>Eurotiomycetes</taxon>
        <taxon>Chaetothyriomycetidae</taxon>
        <taxon>Chaetothyriales</taxon>
        <taxon>Herpotrichiellaceae</taxon>
        <taxon>Fonsecaea</taxon>
    </lineage>
</organism>
<dbReference type="EMBL" id="KN846969">
    <property type="protein sequence ID" value="KIW85856.1"/>
    <property type="molecule type" value="Genomic_DNA"/>
</dbReference>
<dbReference type="InterPro" id="IPR051678">
    <property type="entry name" value="AGP_Transferase"/>
</dbReference>
<dbReference type="Gene3D" id="3.90.1200.10">
    <property type="match status" value="1"/>
</dbReference>